<evidence type="ECO:0000256" key="2">
    <source>
        <dbReference type="ARBA" id="ARBA00023125"/>
    </source>
</evidence>
<keyword evidence="3" id="KW-0804">Transcription</keyword>
<sequence>MQRGMLDAAIGFRKLRTNHAQVVHKLGLDIVSGTFKTGDILPGDAELMERLKVSRTVLREAMKTLTAKGMISPKARIGTRVTERESWNMFDSEVLLWHFEAGVSDEFLLHLYDIRQAFEPYGAGLAAIRAKDTDITKLAAYANEMGNTAYSKEKRALADMNFHVLITEMSGNPFMRTVGSLIKAALVGIFRMSNPDTDPNEISDVSASHLRLVEAFRLRDEAAARREMERLIENGRQQVLEFTARNTPR</sequence>
<dbReference type="SMART" id="SM00895">
    <property type="entry name" value="FCD"/>
    <property type="match status" value="1"/>
</dbReference>
<dbReference type="PANTHER" id="PTHR43537:SF44">
    <property type="entry name" value="GNTR FAMILY REGULATORY PROTEIN"/>
    <property type="match status" value="1"/>
</dbReference>
<dbReference type="PANTHER" id="PTHR43537">
    <property type="entry name" value="TRANSCRIPTIONAL REGULATOR, GNTR FAMILY"/>
    <property type="match status" value="1"/>
</dbReference>
<dbReference type="AlphaFoldDB" id="A0A1S7NKS3"/>
<proteinExistence type="predicted"/>
<evidence type="ECO:0000256" key="3">
    <source>
        <dbReference type="ARBA" id="ARBA00023163"/>
    </source>
</evidence>
<dbReference type="SUPFAM" id="SSF48008">
    <property type="entry name" value="GntR ligand-binding domain-like"/>
    <property type="match status" value="1"/>
</dbReference>
<dbReference type="InterPro" id="IPR036390">
    <property type="entry name" value="WH_DNA-bd_sf"/>
</dbReference>
<dbReference type="SUPFAM" id="SSF46785">
    <property type="entry name" value="Winged helix' DNA-binding domain"/>
    <property type="match status" value="1"/>
</dbReference>
<evidence type="ECO:0000313" key="5">
    <source>
        <dbReference type="EMBL" id="CUX08480.1"/>
    </source>
</evidence>
<accession>A0A1S7NKS3</accession>
<dbReference type="InterPro" id="IPR000524">
    <property type="entry name" value="Tscrpt_reg_HTH_GntR"/>
</dbReference>
<protein>
    <submittedName>
        <fullName evidence="5">GntR family transcriptional regulator</fullName>
    </submittedName>
</protein>
<dbReference type="Gene3D" id="1.20.120.530">
    <property type="entry name" value="GntR ligand-binding domain-like"/>
    <property type="match status" value="1"/>
</dbReference>
<dbReference type="InterPro" id="IPR011711">
    <property type="entry name" value="GntR_C"/>
</dbReference>
<dbReference type="Pfam" id="PF00392">
    <property type="entry name" value="GntR"/>
    <property type="match status" value="1"/>
</dbReference>
<dbReference type="InterPro" id="IPR008920">
    <property type="entry name" value="TF_FadR/GntR_C"/>
</dbReference>
<dbReference type="Gene3D" id="1.10.10.10">
    <property type="entry name" value="Winged helix-like DNA-binding domain superfamily/Winged helix DNA-binding domain"/>
    <property type="match status" value="1"/>
</dbReference>
<dbReference type="EMBL" id="FBWC01000002">
    <property type="protein sequence ID" value="CUX08480.1"/>
    <property type="molecule type" value="Genomic_DNA"/>
</dbReference>
<evidence type="ECO:0000256" key="1">
    <source>
        <dbReference type="ARBA" id="ARBA00023015"/>
    </source>
</evidence>
<reference evidence="5 6" key="1">
    <citation type="submission" date="2016-01" db="EMBL/GenBank/DDBJ databases">
        <authorList>
            <person name="Oliw E.H."/>
        </authorList>
    </citation>
    <scope>NUCLEOTIDE SEQUENCE [LARGE SCALE GENOMIC DNA]</scope>
    <source>
        <strain evidence="5 6">Kerr 14</strain>
    </source>
</reference>
<dbReference type="CDD" id="cd07377">
    <property type="entry name" value="WHTH_GntR"/>
    <property type="match status" value="1"/>
</dbReference>
<evidence type="ECO:0000259" key="4">
    <source>
        <dbReference type="PROSITE" id="PS50949"/>
    </source>
</evidence>
<dbReference type="GO" id="GO:0003700">
    <property type="term" value="F:DNA-binding transcription factor activity"/>
    <property type="evidence" value="ECO:0007669"/>
    <property type="project" value="InterPro"/>
</dbReference>
<dbReference type="PRINTS" id="PR00035">
    <property type="entry name" value="HTHGNTR"/>
</dbReference>
<keyword evidence="1" id="KW-0805">Transcription regulation</keyword>
<keyword evidence="2" id="KW-0238">DNA-binding</keyword>
<name>A0A1S7NKS3_AGRTU</name>
<feature type="domain" description="HTH gntR-type" evidence="4">
    <location>
        <begin position="16"/>
        <end position="84"/>
    </location>
</feature>
<dbReference type="Pfam" id="PF07729">
    <property type="entry name" value="FCD"/>
    <property type="match status" value="1"/>
</dbReference>
<dbReference type="GO" id="GO:0003677">
    <property type="term" value="F:DNA binding"/>
    <property type="evidence" value="ECO:0007669"/>
    <property type="project" value="UniProtKB-KW"/>
</dbReference>
<dbReference type="Proteomes" id="UP000191897">
    <property type="component" value="Unassembled WGS sequence"/>
</dbReference>
<gene>
    <name evidence="5" type="ORF">AGR4C_Cc100033</name>
</gene>
<organism evidence="5 6">
    <name type="scientific">Agrobacterium tumefaciens str. Kerr 14</name>
    <dbReference type="NCBI Taxonomy" id="1183424"/>
    <lineage>
        <taxon>Bacteria</taxon>
        <taxon>Pseudomonadati</taxon>
        <taxon>Pseudomonadota</taxon>
        <taxon>Alphaproteobacteria</taxon>
        <taxon>Hyphomicrobiales</taxon>
        <taxon>Rhizobiaceae</taxon>
        <taxon>Rhizobium/Agrobacterium group</taxon>
        <taxon>Agrobacterium</taxon>
        <taxon>Agrobacterium tumefaciens complex</taxon>
    </lineage>
</organism>
<dbReference type="SMART" id="SM00345">
    <property type="entry name" value="HTH_GNTR"/>
    <property type="match status" value="1"/>
</dbReference>
<evidence type="ECO:0000313" key="6">
    <source>
        <dbReference type="Proteomes" id="UP000191897"/>
    </source>
</evidence>
<dbReference type="PROSITE" id="PS50949">
    <property type="entry name" value="HTH_GNTR"/>
    <property type="match status" value="1"/>
</dbReference>
<dbReference type="InterPro" id="IPR036388">
    <property type="entry name" value="WH-like_DNA-bd_sf"/>
</dbReference>